<evidence type="ECO:0000313" key="2">
    <source>
        <dbReference type="EMBL" id="KAL3677257.1"/>
    </source>
</evidence>
<protein>
    <recommendedName>
        <fullName evidence="1">Endonuclease/exonuclease/phosphatase domain-containing protein</fullName>
    </recommendedName>
</protein>
<evidence type="ECO:0000313" key="3">
    <source>
        <dbReference type="Proteomes" id="UP001633002"/>
    </source>
</evidence>
<sequence length="375" mass="41666">MVDGNSDLWAKAYILLFVETWETSATVLEFPGFVHLTSLWNPKQFLRGRGYGGIAVWVRSTITTMVTVEYADARKQFLCLRLSSHWEPAFLVVAYFAPRGSPVYANLDSDPFLDITRVILRLRDEGAVWILGDFNSRVGVKQGLDLPDTGVSFKTEDTCWQRISEDGERNGMTDAFLQFLAACDLTIVNGTGNFPLTHYFTCITANGASVIDFLLGTRAARDRIFSFVIEPLYPESDHRPLSCSISGFRRGSIQAHRTVRGSLLVHSSKRGAYERVVESKLKSAADHLDIVNTVQLAAKEVFWCPNKGTDMEEVSEALRSLDAGKASDFDGLTVEMVRWGGPTLLSCVTRLNQASSQGLFPEWACGSLVQKRAEN</sequence>
<dbReference type="EMBL" id="JBJQOH010000008">
    <property type="protein sequence ID" value="KAL3677257.1"/>
    <property type="molecule type" value="Genomic_DNA"/>
</dbReference>
<dbReference type="Pfam" id="PF03372">
    <property type="entry name" value="Exo_endo_phos"/>
    <property type="match status" value="1"/>
</dbReference>
<name>A0ABD3GGF3_9MARC</name>
<gene>
    <name evidence="2" type="ORF">R1sor_027205</name>
</gene>
<feature type="domain" description="Endonuclease/exonuclease/phosphatase" evidence="1">
    <location>
        <begin position="11"/>
        <end position="229"/>
    </location>
</feature>
<dbReference type="AlphaFoldDB" id="A0ABD3GGF3"/>
<dbReference type="InterPro" id="IPR005135">
    <property type="entry name" value="Endo/exonuclease/phosphatase"/>
</dbReference>
<comment type="caution">
    <text evidence="2">The sequence shown here is derived from an EMBL/GenBank/DDBJ whole genome shotgun (WGS) entry which is preliminary data.</text>
</comment>
<evidence type="ECO:0000259" key="1">
    <source>
        <dbReference type="Pfam" id="PF03372"/>
    </source>
</evidence>
<accession>A0ABD3GGF3</accession>
<proteinExistence type="predicted"/>
<keyword evidence="3" id="KW-1185">Reference proteome</keyword>
<reference evidence="2 3" key="1">
    <citation type="submission" date="2024-09" db="EMBL/GenBank/DDBJ databases">
        <title>Chromosome-scale assembly of Riccia sorocarpa.</title>
        <authorList>
            <person name="Paukszto L."/>
        </authorList>
    </citation>
    <scope>NUCLEOTIDE SEQUENCE [LARGE SCALE GENOMIC DNA]</scope>
    <source>
        <strain evidence="2">LP-2024</strain>
        <tissue evidence="2">Aerial parts of the thallus</tissue>
    </source>
</reference>
<dbReference type="InterPro" id="IPR036691">
    <property type="entry name" value="Endo/exonu/phosph_ase_sf"/>
</dbReference>
<dbReference type="Proteomes" id="UP001633002">
    <property type="component" value="Unassembled WGS sequence"/>
</dbReference>
<dbReference type="Gene3D" id="3.60.10.10">
    <property type="entry name" value="Endonuclease/exonuclease/phosphatase"/>
    <property type="match status" value="1"/>
</dbReference>
<dbReference type="SUPFAM" id="SSF56219">
    <property type="entry name" value="DNase I-like"/>
    <property type="match status" value="1"/>
</dbReference>
<organism evidence="2 3">
    <name type="scientific">Riccia sorocarpa</name>
    <dbReference type="NCBI Taxonomy" id="122646"/>
    <lineage>
        <taxon>Eukaryota</taxon>
        <taxon>Viridiplantae</taxon>
        <taxon>Streptophyta</taxon>
        <taxon>Embryophyta</taxon>
        <taxon>Marchantiophyta</taxon>
        <taxon>Marchantiopsida</taxon>
        <taxon>Marchantiidae</taxon>
        <taxon>Marchantiales</taxon>
        <taxon>Ricciaceae</taxon>
        <taxon>Riccia</taxon>
    </lineage>
</organism>